<feature type="transmembrane region" description="Helical" evidence="1">
    <location>
        <begin position="12"/>
        <end position="31"/>
    </location>
</feature>
<gene>
    <name evidence="2" type="ORF">M1B34_27475</name>
</gene>
<feature type="transmembrane region" description="Helical" evidence="1">
    <location>
        <begin position="113"/>
        <end position="132"/>
    </location>
</feature>
<evidence type="ECO:0000313" key="2">
    <source>
        <dbReference type="EMBL" id="MCK9801310.1"/>
    </source>
</evidence>
<dbReference type="AlphaFoldDB" id="A0A9X1Z4H3"/>
<accession>A0A9X1Z4H3</accession>
<dbReference type="Proteomes" id="UP001155059">
    <property type="component" value="Unassembled WGS sequence"/>
</dbReference>
<evidence type="ECO:0000256" key="1">
    <source>
        <dbReference type="SAM" id="Phobius"/>
    </source>
</evidence>
<keyword evidence="1" id="KW-0472">Membrane</keyword>
<protein>
    <submittedName>
        <fullName evidence="2">Uncharacterized protein</fullName>
    </submittedName>
</protein>
<comment type="caution">
    <text evidence="2">The sequence shown here is derived from an EMBL/GenBank/DDBJ whole genome shotgun (WGS) entry which is preliminary data.</text>
</comment>
<feature type="transmembrane region" description="Helical" evidence="1">
    <location>
        <begin position="52"/>
        <end position="72"/>
    </location>
</feature>
<reference evidence="2 3" key="1">
    <citation type="journal article" date="2022" name="Int. J. Syst. Evol. Microbiol.">
        <title>Pseudomonas aegrilactucae sp. nov. and Pseudomonas morbosilactucae sp. nov., pathogens causing bacterial rot of lettuce in Japan.</title>
        <authorList>
            <person name="Sawada H."/>
            <person name="Fujikawa T."/>
            <person name="Satou M."/>
        </authorList>
    </citation>
    <scope>NUCLEOTIDE SEQUENCE [LARGE SCALE GENOMIC DNA]</scope>
    <source>
        <strain evidence="2 3">MAFF 302030</strain>
    </source>
</reference>
<dbReference type="EMBL" id="JALQCW010000084">
    <property type="protein sequence ID" value="MCK9801310.1"/>
    <property type="molecule type" value="Genomic_DNA"/>
</dbReference>
<proteinExistence type="predicted"/>
<sequence length="134" mass="15248">MLGFFSIYSKEYLATLMIVTTLFFALPIFLAPLQWARLMGWAIPQERHLAVYFGRCLGAFILVVEIIMLHSVMNGIHDSYAFDVLYLVFLLMAVVHIYGAIRKVQPLSETLEIGLWLALIVLNTLFYPGTAITF</sequence>
<dbReference type="RefSeq" id="WP_268266765.1">
    <property type="nucleotide sequence ID" value="NZ_JALQCW010000084.1"/>
</dbReference>
<keyword evidence="1" id="KW-1133">Transmembrane helix</keyword>
<feature type="transmembrane region" description="Helical" evidence="1">
    <location>
        <begin position="84"/>
        <end position="101"/>
    </location>
</feature>
<organism evidence="2 3">
    <name type="scientific">Pseudomonas morbosilactucae</name>
    <dbReference type="NCBI Taxonomy" id="2938197"/>
    <lineage>
        <taxon>Bacteria</taxon>
        <taxon>Pseudomonadati</taxon>
        <taxon>Pseudomonadota</taxon>
        <taxon>Gammaproteobacteria</taxon>
        <taxon>Pseudomonadales</taxon>
        <taxon>Pseudomonadaceae</taxon>
        <taxon>Pseudomonas</taxon>
    </lineage>
</organism>
<keyword evidence="1" id="KW-0812">Transmembrane</keyword>
<evidence type="ECO:0000313" key="3">
    <source>
        <dbReference type="Proteomes" id="UP001155059"/>
    </source>
</evidence>
<name>A0A9X1Z4H3_9PSED</name>
<reference evidence="2 3" key="2">
    <citation type="journal article" date="2023" name="Plant Pathol.">
        <title>Dismantling and reorganizing Pseudomonas marginalis sensu#lato.</title>
        <authorList>
            <person name="Sawada H."/>
            <person name="Fujikawa T."/>
            <person name="Satou M."/>
        </authorList>
    </citation>
    <scope>NUCLEOTIDE SEQUENCE [LARGE SCALE GENOMIC DNA]</scope>
    <source>
        <strain evidence="2 3">MAFF 302030</strain>
    </source>
</reference>